<protein>
    <recommendedName>
        <fullName evidence="3">CNH domain-containing protein</fullName>
    </recommendedName>
</protein>
<dbReference type="OrthoDB" id="524326at2759"/>
<evidence type="ECO:0000313" key="1">
    <source>
        <dbReference type="EMBL" id="TGJ81858.1"/>
    </source>
</evidence>
<sequence>MPNGTNPATYPGHEEGSSAISHLASSPVRNITEHGNSESSPSQFIVKLPCISRVKCTDGNAERQICVTLHDDNVARVWSMETKRLSRELRSSFRFSDDTVWVAICPAKPDILMIYDCGKVSKPGNLNIEAWNWVENRKIHIIINTKFTPGSGYLFVPTSPIAYTHTGTGDLIVIDLDVPPEEPAMGLKVSLSDLAISVRQNASFNRGSLFRCNFITHNEIAIIWRRVGRWGLLHSPTKYDYFFEVARLSSIASEEGQEKPLIGERYSPSIVGHARVISKFQLPNSARLLDMKVVPENQTVLFVATRKSQGSDSFIIIRWIGGIVAP</sequence>
<name>A0A4Z0YPA3_9PEZI</name>
<organism evidence="1 2">
    <name type="scientific">Xylaria hypoxylon</name>
    <dbReference type="NCBI Taxonomy" id="37992"/>
    <lineage>
        <taxon>Eukaryota</taxon>
        <taxon>Fungi</taxon>
        <taxon>Dikarya</taxon>
        <taxon>Ascomycota</taxon>
        <taxon>Pezizomycotina</taxon>
        <taxon>Sordariomycetes</taxon>
        <taxon>Xylariomycetidae</taxon>
        <taxon>Xylariales</taxon>
        <taxon>Xylariaceae</taxon>
        <taxon>Xylaria</taxon>
    </lineage>
</organism>
<proteinExistence type="predicted"/>
<keyword evidence="2" id="KW-1185">Reference proteome</keyword>
<evidence type="ECO:0000313" key="2">
    <source>
        <dbReference type="Proteomes" id="UP000297716"/>
    </source>
</evidence>
<dbReference type="EMBL" id="SKBN01000151">
    <property type="protein sequence ID" value="TGJ81858.1"/>
    <property type="molecule type" value="Genomic_DNA"/>
</dbReference>
<gene>
    <name evidence="1" type="ORF">E0Z10_g6928</name>
</gene>
<accession>A0A4Z0YPA3</accession>
<comment type="caution">
    <text evidence="1">The sequence shown here is derived from an EMBL/GenBank/DDBJ whole genome shotgun (WGS) entry which is preliminary data.</text>
</comment>
<dbReference type="AlphaFoldDB" id="A0A4Z0YPA3"/>
<reference evidence="1 2" key="1">
    <citation type="submission" date="2019-03" db="EMBL/GenBank/DDBJ databases">
        <title>Draft genome sequence of Xylaria hypoxylon DSM 108379, a ubiquitous saprotrophic-parasitic fungi on hardwood.</title>
        <authorList>
            <person name="Buettner E."/>
            <person name="Leonhardt S."/>
            <person name="Gebauer A.M."/>
            <person name="Liers C."/>
            <person name="Hofrichter M."/>
            <person name="Kellner H."/>
        </authorList>
    </citation>
    <scope>NUCLEOTIDE SEQUENCE [LARGE SCALE GENOMIC DNA]</scope>
    <source>
        <strain evidence="1 2">DSM 108379</strain>
    </source>
</reference>
<evidence type="ECO:0008006" key="3">
    <source>
        <dbReference type="Google" id="ProtNLM"/>
    </source>
</evidence>
<dbReference type="Proteomes" id="UP000297716">
    <property type="component" value="Unassembled WGS sequence"/>
</dbReference>
<dbReference type="SUPFAM" id="SSF101908">
    <property type="entry name" value="Putative isomerase YbhE"/>
    <property type="match status" value="1"/>
</dbReference>